<proteinExistence type="predicted"/>
<accession>A0A8J7JYA1</accession>
<dbReference type="NCBIfam" id="TIGR00765">
    <property type="entry name" value="yihY_not_rbn"/>
    <property type="match status" value="1"/>
</dbReference>
<keyword evidence="2" id="KW-1003">Cell membrane</keyword>
<evidence type="ECO:0000256" key="1">
    <source>
        <dbReference type="ARBA" id="ARBA00004651"/>
    </source>
</evidence>
<keyword evidence="3 6" id="KW-0812">Transmembrane</keyword>
<dbReference type="Proteomes" id="UP000620559">
    <property type="component" value="Unassembled WGS sequence"/>
</dbReference>
<reference evidence="7" key="1">
    <citation type="submission" date="2020-10" db="EMBL/GenBank/DDBJ databases">
        <authorList>
            <person name="Castelo-Branco R."/>
            <person name="Eusebio N."/>
            <person name="Adriana R."/>
            <person name="Vieira A."/>
            <person name="Brugerolle De Fraissinette N."/>
            <person name="Rezende De Castro R."/>
            <person name="Schneider M.P."/>
            <person name="Vasconcelos V."/>
            <person name="Leao P.N."/>
        </authorList>
    </citation>
    <scope>NUCLEOTIDE SEQUENCE</scope>
    <source>
        <strain evidence="7">LEGE 06105</strain>
    </source>
</reference>
<dbReference type="PANTHER" id="PTHR30213">
    <property type="entry name" value="INNER MEMBRANE PROTEIN YHJD"/>
    <property type="match status" value="1"/>
</dbReference>
<gene>
    <name evidence="7" type="ORF">IQ247_01335</name>
</gene>
<organism evidence="7 8">
    <name type="scientific">Plectonema cf. radiosum LEGE 06105</name>
    <dbReference type="NCBI Taxonomy" id="945769"/>
    <lineage>
        <taxon>Bacteria</taxon>
        <taxon>Bacillati</taxon>
        <taxon>Cyanobacteriota</taxon>
        <taxon>Cyanophyceae</taxon>
        <taxon>Oscillatoriophycideae</taxon>
        <taxon>Oscillatoriales</taxon>
        <taxon>Microcoleaceae</taxon>
        <taxon>Plectonema</taxon>
    </lineage>
</organism>
<keyword evidence="5 6" id="KW-0472">Membrane</keyword>
<evidence type="ECO:0000256" key="2">
    <source>
        <dbReference type="ARBA" id="ARBA00022475"/>
    </source>
</evidence>
<sequence length="309" mass="34025">MSLKQIWRLLKETFKEWNDDKASRLAAALSYYTIFSLAPLLIIAIAIAGAVFGDEAASGEIVRQIQGLVGRDGAEVIQTALQNAQKPDTRNIASIISIGVLLFGASNVFAQIQDALNTIWEVQPKPGRNIWQTLRKRFLSFAMVGGVGFLLLVSLIVNTTLTAMVNYFSGLLPGFDFLWQITNFMISFVVITLLFALIYKVMPDAKIAWNDVWIGAAITSLLFVIGKSLLGLYLGNGSFGSAYGAAGSLIVLLAWINYAAQIIFFGAEFTQVYASKYGSHIVPDENSMRVPEIDRAKQGMKRRNSPRRN</sequence>
<keyword evidence="8" id="KW-1185">Reference proteome</keyword>
<protein>
    <submittedName>
        <fullName evidence="7">YihY/virulence factor BrkB family protein</fullName>
    </submittedName>
</protein>
<dbReference type="RefSeq" id="WP_193916195.1">
    <property type="nucleotide sequence ID" value="NZ_JADEWL010000003.1"/>
</dbReference>
<dbReference type="GO" id="GO:0005886">
    <property type="term" value="C:plasma membrane"/>
    <property type="evidence" value="ECO:0007669"/>
    <property type="project" value="UniProtKB-SubCell"/>
</dbReference>
<keyword evidence="4 6" id="KW-1133">Transmembrane helix</keyword>
<comment type="caution">
    <text evidence="7">The sequence shown here is derived from an EMBL/GenBank/DDBJ whole genome shotgun (WGS) entry which is preliminary data.</text>
</comment>
<comment type="subcellular location">
    <subcellularLocation>
        <location evidence="1">Cell membrane</location>
        <topology evidence="1">Multi-pass membrane protein</topology>
    </subcellularLocation>
</comment>
<name>A0A8J7JYA1_9CYAN</name>
<evidence type="ECO:0000256" key="6">
    <source>
        <dbReference type="SAM" id="Phobius"/>
    </source>
</evidence>
<evidence type="ECO:0000313" key="7">
    <source>
        <dbReference type="EMBL" id="MBE9211372.1"/>
    </source>
</evidence>
<dbReference type="InterPro" id="IPR017039">
    <property type="entry name" value="Virul_fac_BrkB"/>
</dbReference>
<dbReference type="PANTHER" id="PTHR30213:SF1">
    <property type="entry name" value="INNER MEMBRANE PROTEIN YHJD"/>
    <property type="match status" value="1"/>
</dbReference>
<dbReference type="Pfam" id="PF03631">
    <property type="entry name" value="Virul_fac_BrkB"/>
    <property type="match status" value="1"/>
</dbReference>
<feature type="transmembrane region" description="Helical" evidence="6">
    <location>
        <begin position="31"/>
        <end position="52"/>
    </location>
</feature>
<feature type="transmembrane region" description="Helical" evidence="6">
    <location>
        <begin position="177"/>
        <end position="199"/>
    </location>
</feature>
<evidence type="ECO:0000256" key="4">
    <source>
        <dbReference type="ARBA" id="ARBA00022989"/>
    </source>
</evidence>
<feature type="transmembrane region" description="Helical" evidence="6">
    <location>
        <begin position="92"/>
        <end position="110"/>
    </location>
</feature>
<evidence type="ECO:0000256" key="5">
    <source>
        <dbReference type="ARBA" id="ARBA00023136"/>
    </source>
</evidence>
<evidence type="ECO:0000313" key="8">
    <source>
        <dbReference type="Proteomes" id="UP000620559"/>
    </source>
</evidence>
<feature type="transmembrane region" description="Helical" evidence="6">
    <location>
        <begin position="246"/>
        <end position="267"/>
    </location>
</feature>
<feature type="transmembrane region" description="Helical" evidence="6">
    <location>
        <begin position="211"/>
        <end position="234"/>
    </location>
</feature>
<feature type="transmembrane region" description="Helical" evidence="6">
    <location>
        <begin position="138"/>
        <end position="157"/>
    </location>
</feature>
<dbReference type="AlphaFoldDB" id="A0A8J7JYA1"/>
<evidence type="ECO:0000256" key="3">
    <source>
        <dbReference type="ARBA" id="ARBA00022692"/>
    </source>
</evidence>
<dbReference type="PIRSF" id="PIRSF035875">
    <property type="entry name" value="RNase_BN"/>
    <property type="match status" value="1"/>
</dbReference>
<dbReference type="EMBL" id="JADEWL010000003">
    <property type="protein sequence ID" value="MBE9211372.1"/>
    <property type="molecule type" value="Genomic_DNA"/>
</dbReference>